<proteinExistence type="predicted"/>
<dbReference type="EMBL" id="CM056744">
    <property type="protein sequence ID" value="KAJ8664797.1"/>
    <property type="molecule type" value="Genomic_DNA"/>
</dbReference>
<comment type="caution">
    <text evidence="1">The sequence shown here is derived from an EMBL/GenBank/DDBJ whole genome shotgun (WGS) entry which is preliminary data.</text>
</comment>
<gene>
    <name evidence="1" type="ORF">QAD02_006459</name>
</gene>
<organism evidence="1 2">
    <name type="scientific">Eretmocerus hayati</name>
    <dbReference type="NCBI Taxonomy" id="131215"/>
    <lineage>
        <taxon>Eukaryota</taxon>
        <taxon>Metazoa</taxon>
        <taxon>Ecdysozoa</taxon>
        <taxon>Arthropoda</taxon>
        <taxon>Hexapoda</taxon>
        <taxon>Insecta</taxon>
        <taxon>Pterygota</taxon>
        <taxon>Neoptera</taxon>
        <taxon>Endopterygota</taxon>
        <taxon>Hymenoptera</taxon>
        <taxon>Apocrita</taxon>
        <taxon>Proctotrupomorpha</taxon>
        <taxon>Chalcidoidea</taxon>
        <taxon>Aphelinidae</taxon>
        <taxon>Aphelininae</taxon>
        <taxon>Eretmocerus</taxon>
    </lineage>
</organism>
<evidence type="ECO:0000313" key="2">
    <source>
        <dbReference type="Proteomes" id="UP001239111"/>
    </source>
</evidence>
<keyword evidence="2" id="KW-1185">Reference proteome</keyword>
<dbReference type="Proteomes" id="UP001239111">
    <property type="component" value="Chromosome 4"/>
</dbReference>
<sequence length="363" mass="41475">MKEKVCIFIVLMIFSTSESASDNDMIQDSSRLKLKLISVVFRHGDRTPLKNEIYPNDPNKDKGNFPEGYGQLTIKGERRSFNLGRNLRERYNDHLDSKFSQGDIDAISTNVNRTKKTLELLLEGLYPDWYQEITKKVLDNGENLLSTSKCPRFGAESKKLMNNPRAEAEISKFDDFMIYLNAVTGRKVSDPGDMLQLYLLLDAESSMGLELPSWTKKVYPDGRLLNGAVLAYRLNSYSDLLKKLNGGKVLQDIIRKMKSVEWDENQTHAKVNLYSAHESNLAALLIALGINEPQVPKFSSAVVIEFYEGRHQYYVKVLQYRRRASDIFETLQIPGCSTLCPFDEFQNLLKNVTSTDRSICELR</sequence>
<accession>A0ACC2N398</accession>
<reference evidence="1" key="1">
    <citation type="submission" date="2023-04" db="EMBL/GenBank/DDBJ databases">
        <title>A chromosome-level genome assembly of the parasitoid wasp Eretmocerus hayati.</title>
        <authorList>
            <person name="Zhong Y."/>
            <person name="Liu S."/>
            <person name="Liu Y."/>
        </authorList>
    </citation>
    <scope>NUCLEOTIDE SEQUENCE</scope>
    <source>
        <strain evidence="1">ZJU_SS_LIU_2023</strain>
    </source>
</reference>
<name>A0ACC2N398_9HYME</name>
<protein>
    <submittedName>
        <fullName evidence="1">Uncharacterized protein</fullName>
    </submittedName>
</protein>
<evidence type="ECO:0000313" key="1">
    <source>
        <dbReference type="EMBL" id="KAJ8664797.1"/>
    </source>
</evidence>